<evidence type="ECO:0000313" key="7">
    <source>
        <dbReference type="Proteomes" id="UP001187192"/>
    </source>
</evidence>
<keyword evidence="7" id="KW-1185">Reference proteome</keyword>
<organism evidence="6 7">
    <name type="scientific">Ficus carica</name>
    <name type="common">Common fig</name>
    <dbReference type="NCBI Taxonomy" id="3494"/>
    <lineage>
        <taxon>Eukaryota</taxon>
        <taxon>Viridiplantae</taxon>
        <taxon>Streptophyta</taxon>
        <taxon>Embryophyta</taxon>
        <taxon>Tracheophyta</taxon>
        <taxon>Spermatophyta</taxon>
        <taxon>Magnoliopsida</taxon>
        <taxon>eudicotyledons</taxon>
        <taxon>Gunneridae</taxon>
        <taxon>Pentapetalae</taxon>
        <taxon>rosids</taxon>
        <taxon>fabids</taxon>
        <taxon>Rosales</taxon>
        <taxon>Moraceae</taxon>
        <taxon>Ficeae</taxon>
        <taxon>Ficus</taxon>
    </lineage>
</organism>
<dbReference type="PANTHER" id="PTHR31444">
    <property type="entry name" value="OS11G0490100 PROTEIN"/>
    <property type="match status" value="1"/>
</dbReference>
<dbReference type="InterPro" id="IPR006514">
    <property type="entry name" value="IRX15/GXM/AGM"/>
</dbReference>
<protein>
    <recommendedName>
        <fullName evidence="8">Polysaccharide biosynthesis domain-containing protein</fullName>
    </recommendedName>
</protein>
<evidence type="ECO:0000256" key="2">
    <source>
        <dbReference type="ARBA" id="ARBA00022692"/>
    </source>
</evidence>
<feature type="transmembrane region" description="Helical" evidence="5">
    <location>
        <begin position="12"/>
        <end position="32"/>
    </location>
</feature>
<dbReference type="Proteomes" id="UP001187192">
    <property type="component" value="Unassembled WGS sequence"/>
</dbReference>
<comment type="caution">
    <text evidence="6">The sequence shown here is derived from an EMBL/GenBank/DDBJ whole genome shotgun (WGS) entry which is preliminary data.</text>
</comment>
<evidence type="ECO:0008006" key="8">
    <source>
        <dbReference type="Google" id="ProtNLM"/>
    </source>
</evidence>
<evidence type="ECO:0000256" key="3">
    <source>
        <dbReference type="ARBA" id="ARBA00022989"/>
    </source>
</evidence>
<dbReference type="Pfam" id="PF21729">
    <property type="entry name" value="IRX15_IRX15L_GXM"/>
    <property type="match status" value="1"/>
</dbReference>
<evidence type="ECO:0000256" key="5">
    <source>
        <dbReference type="SAM" id="Phobius"/>
    </source>
</evidence>
<accession>A0AA88A708</accession>
<keyword evidence="2 5" id="KW-0812">Transmembrane</keyword>
<dbReference type="GO" id="GO:0045492">
    <property type="term" value="P:xylan biosynthetic process"/>
    <property type="evidence" value="ECO:0007669"/>
    <property type="project" value="InterPro"/>
</dbReference>
<gene>
    <name evidence="6" type="ORF">TIFTF001_018424</name>
</gene>
<keyword evidence="3 5" id="KW-1133">Transmembrane helix</keyword>
<dbReference type="GO" id="GO:0000139">
    <property type="term" value="C:Golgi membrane"/>
    <property type="evidence" value="ECO:0007669"/>
    <property type="project" value="UniProtKB-SubCell"/>
</dbReference>
<keyword evidence="4 5" id="KW-0472">Membrane</keyword>
<evidence type="ECO:0000256" key="1">
    <source>
        <dbReference type="ARBA" id="ARBA00004194"/>
    </source>
</evidence>
<proteinExistence type="predicted"/>
<dbReference type="AlphaFoldDB" id="A0AA88A708"/>
<reference evidence="6" key="1">
    <citation type="submission" date="2023-07" db="EMBL/GenBank/DDBJ databases">
        <title>draft genome sequence of fig (Ficus carica).</title>
        <authorList>
            <person name="Takahashi T."/>
            <person name="Nishimura K."/>
        </authorList>
    </citation>
    <scope>NUCLEOTIDE SEQUENCE</scope>
</reference>
<evidence type="ECO:0000313" key="6">
    <source>
        <dbReference type="EMBL" id="GMN49248.1"/>
    </source>
</evidence>
<sequence length="297" mass="33484">MKKWSFLSERPWFMGLGLACLVAGALLITSFMRLDDVSSRICLLTGAQIKTADDRESNMPTPTQLQAILHYATSRVVPQQSLEEITVSFNVIKSREGGFGAPFNFLVFGLGHDSLMWDSFNPRGTTLFLEEDQKWVQTVLQKAPNLRAHHVQYRTQLREADELISSYRAEPKCAPSEAAPLQGNKKCRLALDNLPQEVYDKEWDLIMIDAPRGYYAEAPGRMAAIFSAAVMGRNRRGSGPTHVFLHDIDRKVEKTFAQEFLCRKYRVNAVGRLWHFEIPSVVAANASRPAASRDTFC</sequence>
<comment type="subcellular location">
    <subcellularLocation>
        <location evidence="1">Golgi apparatus membrane</location>
        <topology evidence="1">Single-pass membrane protein</topology>
    </subcellularLocation>
</comment>
<name>A0AA88A708_FICCA</name>
<evidence type="ECO:0000256" key="4">
    <source>
        <dbReference type="ARBA" id="ARBA00023136"/>
    </source>
</evidence>
<dbReference type="Gramene" id="FCD_00002539-RA">
    <property type="protein sequence ID" value="FCD_00002539-RA:cds"/>
    <property type="gene ID" value="FCD_00002539"/>
</dbReference>
<dbReference type="EMBL" id="BTGU01000030">
    <property type="protein sequence ID" value="GMN49248.1"/>
    <property type="molecule type" value="Genomic_DNA"/>
</dbReference>
<dbReference type="NCBIfam" id="TIGR01627">
    <property type="entry name" value="A_thal_3515"/>
    <property type="match status" value="1"/>
</dbReference>